<dbReference type="Gene3D" id="3.90.330.10">
    <property type="entry name" value="Nitrile hydratase alpha /Thiocyanate hydrolase gamma"/>
    <property type="match status" value="1"/>
</dbReference>
<dbReference type="GO" id="GO:0003824">
    <property type="term" value="F:catalytic activity"/>
    <property type="evidence" value="ECO:0007669"/>
    <property type="project" value="InterPro"/>
</dbReference>
<dbReference type="EMBL" id="JACJVO010000024">
    <property type="protein sequence ID" value="MBB6733171.1"/>
    <property type="molecule type" value="Genomic_DNA"/>
</dbReference>
<dbReference type="NCBIfam" id="TIGR03793">
    <property type="entry name" value="leader_NHLP"/>
    <property type="match status" value="1"/>
</dbReference>
<dbReference type="AlphaFoldDB" id="A0A7X0SNI0"/>
<proteinExistence type="predicted"/>
<sequence>MEVVFDPKIGKVVFILSLESLKIRVIKKAWTDPEFKKSLLSDPKKALQESFGLAVPEGIELKVVEETPSLYYLTIPANPEDVTDSEDNLKEVW</sequence>
<name>A0A7X0SNI0_9BACL</name>
<dbReference type="Pfam" id="PF02979">
    <property type="entry name" value="NHase_alpha"/>
    <property type="match status" value="1"/>
</dbReference>
<keyword evidence="1" id="KW-0479">Metal-binding</keyword>
<organism evidence="3 4">
    <name type="scientific">Cohnella zeiphila</name>
    <dbReference type="NCBI Taxonomy" id="2761120"/>
    <lineage>
        <taxon>Bacteria</taxon>
        <taxon>Bacillati</taxon>
        <taxon>Bacillota</taxon>
        <taxon>Bacilli</taxon>
        <taxon>Bacillales</taxon>
        <taxon>Paenibacillaceae</taxon>
        <taxon>Cohnella</taxon>
    </lineage>
</organism>
<keyword evidence="4" id="KW-1185">Reference proteome</keyword>
<accession>A0A7X0SNI0</accession>
<evidence type="ECO:0000259" key="2">
    <source>
        <dbReference type="Pfam" id="PF02979"/>
    </source>
</evidence>
<protein>
    <submittedName>
        <fullName evidence="3">NHLP leader peptide family natural product</fullName>
    </submittedName>
</protein>
<evidence type="ECO:0000313" key="3">
    <source>
        <dbReference type="EMBL" id="MBB6733171.1"/>
    </source>
</evidence>
<evidence type="ECO:0000256" key="1">
    <source>
        <dbReference type="ARBA" id="ARBA00022723"/>
    </source>
</evidence>
<comment type="caution">
    <text evidence="3">The sequence shown here is derived from an EMBL/GenBank/DDBJ whole genome shotgun (WGS) entry which is preliminary data.</text>
</comment>
<dbReference type="SUPFAM" id="SSF56209">
    <property type="entry name" value="Nitrile hydratase alpha chain"/>
    <property type="match status" value="1"/>
</dbReference>
<dbReference type="InterPro" id="IPR004232">
    <property type="entry name" value="CN_Hdrtase_a/SCN_Hdrlase_g"/>
</dbReference>
<gene>
    <name evidence="3" type="ORF">H7C18_19820</name>
</gene>
<dbReference type="InterPro" id="IPR022513">
    <property type="entry name" value="TOMM_pelo"/>
</dbReference>
<feature type="domain" description="Nitrile hydratase alpha/Thiocyanate hydrolase gamma" evidence="2">
    <location>
        <begin position="23"/>
        <end position="74"/>
    </location>
</feature>
<dbReference type="Proteomes" id="UP000564644">
    <property type="component" value="Unassembled WGS sequence"/>
</dbReference>
<reference evidence="3 4" key="1">
    <citation type="submission" date="2020-08" db="EMBL/GenBank/DDBJ databases">
        <title>Cohnella phylogeny.</title>
        <authorList>
            <person name="Dunlap C."/>
        </authorList>
    </citation>
    <scope>NUCLEOTIDE SEQUENCE [LARGE SCALE GENOMIC DNA]</scope>
    <source>
        <strain evidence="3 4">CBP 2801</strain>
    </source>
</reference>
<dbReference type="InterPro" id="IPR036648">
    <property type="entry name" value="CN_Hdrase_a/SCN_Hdrase_g_sf"/>
</dbReference>
<dbReference type="GO" id="GO:0046914">
    <property type="term" value="F:transition metal ion binding"/>
    <property type="evidence" value="ECO:0007669"/>
    <property type="project" value="InterPro"/>
</dbReference>
<evidence type="ECO:0000313" key="4">
    <source>
        <dbReference type="Proteomes" id="UP000564644"/>
    </source>
</evidence>